<dbReference type="RefSeq" id="WP_148918508.1">
    <property type="nucleotide sequence ID" value="NZ_VTAV01000003.1"/>
</dbReference>
<sequence>MKANQNPEIDASAWNRSVKCIALLYQWKLLRGYTEAFRLLAHHQQWIRQAQFKTGNSLLSELEALLPICEGPRIWACFHIGPYALLARALIKRGHGVAVLLKDEVFDEQYPRYIQQFEQNFGRPPEPDELQFVRSGSTRSLIHLKQLLKKGFHVICYVDGREGGNSQKGWTTIRLHNTPMEVRIGMAILSYWTGIPLSPLILTINREGKLDMHKTESIAVKGKDHYQQAIAACYKLVEKRTAEELLQWELLPELFDHIGPEGWSPGEADPLWIPLESAGRFLLFDLASKQSVTVTKSEFLHLMKWRDKYVMHINKEKEKSKIDK</sequence>
<gene>
    <name evidence="1" type="ORF">FXV77_07005</name>
</gene>
<proteinExistence type="predicted"/>
<dbReference type="EMBL" id="VTAV01000003">
    <property type="protein sequence ID" value="TYR36921.1"/>
    <property type="molecule type" value="Genomic_DNA"/>
</dbReference>
<evidence type="ECO:0000313" key="2">
    <source>
        <dbReference type="Proteomes" id="UP000322362"/>
    </source>
</evidence>
<organism evidence="1 2">
    <name type="scientific">Sphingobacterium phlebotomi</name>
    <dbReference type="NCBI Taxonomy" id="2605433"/>
    <lineage>
        <taxon>Bacteria</taxon>
        <taxon>Pseudomonadati</taxon>
        <taxon>Bacteroidota</taxon>
        <taxon>Sphingobacteriia</taxon>
        <taxon>Sphingobacteriales</taxon>
        <taxon>Sphingobacteriaceae</taxon>
        <taxon>Sphingobacterium</taxon>
    </lineage>
</organism>
<keyword evidence="2" id="KW-1185">Reference proteome</keyword>
<dbReference type="AlphaFoldDB" id="A0A5D4H779"/>
<accession>A0A5D4H779</accession>
<dbReference type="Proteomes" id="UP000322362">
    <property type="component" value="Unassembled WGS sequence"/>
</dbReference>
<evidence type="ECO:0008006" key="3">
    <source>
        <dbReference type="Google" id="ProtNLM"/>
    </source>
</evidence>
<comment type="caution">
    <text evidence="1">The sequence shown here is derived from an EMBL/GenBank/DDBJ whole genome shotgun (WGS) entry which is preliminary data.</text>
</comment>
<evidence type="ECO:0000313" key="1">
    <source>
        <dbReference type="EMBL" id="TYR36921.1"/>
    </source>
</evidence>
<name>A0A5D4H779_9SPHI</name>
<protein>
    <recommendedName>
        <fullName evidence="3">KDO2-lipid IV(A) lauroyltransferase</fullName>
    </recommendedName>
</protein>
<reference evidence="1 2" key="1">
    <citation type="submission" date="2019-08" db="EMBL/GenBank/DDBJ databases">
        <title>Phlebobacter frassis gen. nov. sp. nov., a new member of family Sphingobacteriaceae isolated from sand fly rearing media.</title>
        <authorList>
            <person name="Kakumanu M.L."/>
            <person name="Marayati B.F."/>
            <person name="Wada-Katsumata A."/>
            <person name="Wasserberg G."/>
            <person name="Schal C."/>
            <person name="Apperson C.S."/>
            <person name="Ponnusamy L."/>
        </authorList>
    </citation>
    <scope>NUCLEOTIDE SEQUENCE [LARGE SCALE GENOMIC DNA]</scope>
    <source>
        <strain evidence="1 2">SSI9</strain>
    </source>
</reference>